<dbReference type="AlphaFoldDB" id="A0A6A6F1L9"/>
<dbReference type="OrthoDB" id="3630588at2759"/>
<gene>
    <name evidence="1" type="ORF">CERZMDRAFT_102112</name>
</gene>
<evidence type="ECO:0000313" key="1">
    <source>
        <dbReference type="EMBL" id="KAF2207845.1"/>
    </source>
</evidence>
<keyword evidence="2" id="KW-1185">Reference proteome</keyword>
<reference evidence="1" key="1">
    <citation type="journal article" date="2020" name="Stud. Mycol.">
        <title>101 Dothideomycetes genomes: a test case for predicting lifestyles and emergence of pathogens.</title>
        <authorList>
            <person name="Haridas S."/>
            <person name="Albert R."/>
            <person name="Binder M."/>
            <person name="Bloem J."/>
            <person name="Labutti K."/>
            <person name="Salamov A."/>
            <person name="Andreopoulos B."/>
            <person name="Baker S."/>
            <person name="Barry K."/>
            <person name="Bills G."/>
            <person name="Bluhm B."/>
            <person name="Cannon C."/>
            <person name="Castanera R."/>
            <person name="Culley D."/>
            <person name="Daum C."/>
            <person name="Ezra D."/>
            <person name="Gonzalez J."/>
            <person name="Henrissat B."/>
            <person name="Kuo A."/>
            <person name="Liang C."/>
            <person name="Lipzen A."/>
            <person name="Lutzoni F."/>
            <person name="Magnuson J."/>
            <person name="Mondo S."/>
            <person name="Nolan M."/>
            <person name="Ohm R."/>
            <person name="Pangilinan J."/>
            <person name="Park H.-J."/>
            <person name="Ramirez L."/>
            <person name="Alfaro M."/>
            <person name="Sun H."/>
            <person name="Tritt A."/>
            <person name="Yoshinaga Y."/>
            <person name="Zwiers L.-H."/>
            <person name="Turgeon B."/>
            <person name="Goodwin S."/>
            <person name="Spatafora J."/>
            <person name="Crous P."/>
            <person name="Grigoriev I."/>
        </authorList>
    </citation>
    <scope>NUCLEOTIDE SEQUENCE</scope>
    <source>
        <strain evidence="1">SCOH1-5</strain>
    </source>
</reference>
<dbReference type="Proteomes" id="UP000799539">
    <property type="component" value="Unassembled WGS sequence"/>
</dbReference>
<dbReference type="EMBL" id="ML992700">
    <property type="protein sequence ID" value="KAF2207845.1"/>
    <property type="molecule type" value="Genomic_DNA"/>
</dbReference>
<sequence>MVSEVSEDGPAYPGDCLATGLYNWQSTEIRQDSMKSYSIELFSGEGCNNPILTTEDDGCYTQPEGQVVLSARVSLK</sequence>
<evidence type="ECO:0000313" key="2">
    <source>
        <dbReference type="Proteomes" id="UP000799539"/>
    </source>
</evidence>
<proteinExistence type="predicted"/>
<name>A0A6A6F1L9_9PEZI</name>
<accession>A0A6A6F1L9</accession>
<organism evidence="1 2">
    <name type="scientific">Cercospora zeae-maydis SCOH1-5</name>
    <dbReference type="NCBI Taxonomy" id="717836"/>
    <lineage>
        <taxon>Eukaryota</taxon>
        <taxon>Fungi</taxon>
        <taxon>Dikarya</taxon>
        <taxon>Ascomycota</taxon>
        <taxon>Pezizomycotina</taxon>
        <taxon>Dothideomycetes</taxon>
        <taxon>Dothideomycetidae</taxon>
        <taxon>Mycosphaerellales</taxon>
        <taxon>Mycosphaerellaceae</taxon>
        <taxon>Cercospora</taxon>
    </lineage>
</organism>
<protein>
    <submittedName>
        <fullName evidence="1">Uncharacterized protein</fullName>
    </submittedName>
</protein>